<dbReference type="EMBL" id="JBCGBO010000025">
    <property type="protein sequence ID" value="KAK9175464.1"/>
    <property type="molecule type" value="Genomic_DNA"/>
</dbReference>
<comment type="caution">
    <text evidence="4">The sequence shown here is derived from an EMBL/GenBank/DDBJ whole genome shotgun (WGS) entry which is preliminary data.</text>
</comment>
<evidence type="ECO:0000256" key="3">
    <source>
        <dbReference type="SAM" id="Phobius"/>
    </source>
</evidence>
<keyword evidence="3" id="KW-0812">Transmembrane</keyword>
<gene>
    <name evidence="4" type="ORF">WN944_027471</name>
</gene>
<keyword evidence="2 3" id="KW-0472">Membrane</keyword>
<evidence type="ECO:0000313" key="4">
    <source>
        <dbReference type="EMBL" id="KAK9175464.1"/>
    </source>
</evidence>
<dbReference type="GO" id="GO:0009506">
    <property type="term" value="C:plasmodesma"/>
    <property type="evidence" value="ECO:0007669"/>
    <property type="project" value="TreeGrafter"/>
</dbReference>
<keyword evidence="3" id="KW-1133">Transmembrane helix</keyword>
<keyword evidence="5" id="KW-1185">Reference proteome</keyword>
<dbReference type="AlphaFoldDB" id="A0AAP0LLZ6"/>
<name>A0AAP0LLZ6_9ROSI</name>
<evidence type="ECO:0000256" key="2">
    <source>
        <dbReference type="ARBA" id="ARBA00023136"/>
    </source>
</evidence>
<reference evidence="4 5" key="1">
    <citation type="submission" date="2024-05" db="EMBL/GenBank/DDBJ databases">
        <title>Haplotype-resolved chromosome-level genome assembly of Huyou (Citrus changshanensis).</title>
        <authorList>
            <person name="Miao C."/>
            <person name="Chen W."/>
            <person name="Wu Y."/>
            <person name="Wang L."/>
            <person name="Zhao S."/>
            <person name="Grierson D."/>
            <person name="Xu C."/>
            <person name="Chen K."/>
        </authorList>
    </citation>
    <scope>NUCLEOTIDE SEQUENCE [LARGE SCALE GENOMIC DNA]</scope>
    <source>
        <strain evidence="4">01-14</strain>
        <tissue evidence="4">Leaf</tissue>
    </source>
</reference>
<dbReference type="GO" id="GO:0098542">
    <property type="term" value="P:defense response to other organism"/>
    <property type="evidence" value="ECO:0007669"/>
    <property type="project" value="InterPro"/>
</dbReference>
<evidence type="ECO:0000313" key="5">
    <source>
        <dbReference type="Proteomes" id="UP001428341"/>
    </source>
</evidence>
<sequence length="229" mass="26061">MSDAINFSHLNITSAQPPPSRAPQPKENSQCFHFVRRLITALLFLFVLISVVSWIAWLIVHPLGPVFTVSSFTVSNLTLSNNNDSRIKADYHLVFSMKNPNKKVPLVIDSFEILLLYKKDTVLTQAWIMEAVSLEKMSQKNWSAEFPRDFGEPLHGREFNEIGKDWSKRVVSFDVKMKIEARFTCGIWLSKRRIMKVSCINLVVEFLEPRGINGKLRVAGGKVCSVHLA</sequence>
<evidence type="ECO:0000256" key="1">
    <source>
        <dbReference type="ARBA" id="ARBA00004370"/>
    </source>
</evidence>
<proteinExistence type="predicted"/>
<dbReference type="InterPro" id="IPR044839">
    <property type="entry name" value="NDR1-like"/>
</dbReference>
<comment type="subcellular location">
    <subcellularLocation>
        <location evidence="1">Membrane</location>
    </subcellularLocation>
</comment>
<organism evidence="4 5">
    <name type="scientific">Citrus x changshan-huyou</name>
    <dbReference type="NCBI Taxonomy" id="2935761"/>
    <lineage>
        <taxon>Eukaryota</taxon>
        <taxon>Viridiplantae</taxon>
        <taxon>Streptophyta</taxon>
        <taxon>Embryophyta</taxon>
        <taxon>Tracheophyta</taxon>
        <taxon>Spermatophyta</taxon>
        <taxon>Magnoliopsida</taxon>
        <taxon>eudicotyledons</taxon>
        <taxon>Gunneridae</taxon>
        <taxon>Pentapetalae</taxon>
        <taxon>rosids</taxon>
        <taxon>malvids</taxon>
        <taxon>Sapindales</taxon>
        <taxon>Rutaceae</taxon>
        <taxon>Aurantioideae</taxon>
        <taxon>Citrus</taxon>
    </lineage>
</organism>
<dbReference type="PANTHER" id="PTHR31415:SF178">
    <property type="entry name" value="PROTEIN, PUTATIVE-RELATED"/>
    <property type="match status" value="1"/>
</dbReference>
<protein>
    <recommendedName>
        <fullName evidence="6">Late embryogenesis abundant protein LEA-2 subgroup domain-containing protein</fullName>
    </recommendedName>
</protein>
<feature type="transmembrane region" description="Helical" evidence="3">
    <location>
        <begin position="38"/>
        <end position="60"/>
    </location>
</feature>
<evidence type="ECO:0008006" key="6">
    <source>
        <dbReference type="Google" id="ProtNLM"/>
    </source>
</evidence>
<dbReference type="GO" id="GO:0005886">
    <property type="term" value="C:plasma membrane"/>
    <property type="evidence" value="ECO:0007669"/>
    <property type="project" value="TreeGrafter"/>
</dbReference>
<dbReference type="Proteomes" id="UP001428341">
    <property type="component" value="Unassembled WGS sequence"/>
</dbReference>
<accession>A0AAP0LLZ6</accession>
<dbReference type="PANTHER" id="PTHR31415">
    <property type="entry name" value="OS05G0367900 PROTEIN"/>
    <property type="match status" value="1"/>
</dbReference>